<keyword evidence="1 2" id="KW-0129">CBS domain</keyword>
<dbReference type="AlphaFoldDB" id="A0A176YBI6"/>
<dbReference type="Proteomes" id="UP000076959">
    <property type="component" value="Unassembled WGS sequence"/>
</dbReference>
<dbReference type="PROSITE" id="PS51371">
    <property type="entry name" value="CBS"/>
    <property type="match status" value="2"/>
</dbReference>
<feature type="domain" description="CBS" evidence="3">
    <location>
        <begin position="94"/>
        <end position="154"/>
    </location>
</feature>
<evidence type="ECO:0000256" key="2">
    <source>
        <dbReference type="PROSITE-ProRule" id="PRU00703"/>
    </source>
</evidence>
<dbReference type="OrthoDB" id="9783590at2"/>
<dbReference type="EMBL" id="LUUB01000114">
    <property type="protein sequence ID" value="OAE99926.1"/>
    <property type="molecule type" value="Genomic_DNA"/>
</dbReference>
<evidence type="ECO:0000313" key="5">
    <source>
        <dbReference type="Proteomes" id="UP000076959"/>
    </source>
</evidence>
<dbReference type="PANTHER" id="PTHR43080:SF26">
    <property type="entry name" value="REGULATORY PROTEIN"/>
    <property type="match status" value="1"/>
</dbReference>
<evidence type="ECO:0000256" key="1">
    <source>
        <dbReference type="ARBA" id="ARBA00023122"/>
    </source>
</evidence>
<dbReference type="InterPro" id="IPR051257">
    <property type="entry name" value="Diverse_CBS-Domain"/>
</dbReference>
<dbReference type="InterPro" id="IPR046342">
    <property type="entry name" value="CBS_dom_sf"/>
</dbReference>
<dbReference type="InterPro" id="IPR000644">
    <property type="entry name" value="CBS_dom"/>
</dbReference>
<dbReference type="Gene3D" id="3.10.580.10">
    <property type="entry name" value="CBS-domain"/>
    <property type="match status" value="1"/>
</dbReference>
<dbReference type="SUPFAM" id="SSF54631">
    <property type="entry name" value="CBS-domain pair"/>
    <property type="match status" value="1"/>
</dbReference>
<dbReference type="Pfam" id="PF00571">
    <property type="entry name" value="CBS"/>
    <property type="match status" value="2"/>
</dbReference>
<organism evidence="4 5">
    <name type="scientific">Bradyrhizobium centrolobii</name>
    <dbReference type="NCBI Taxonomy" id="1505087"/>
    <lineage>
        <taxon>Bacteria</taxon>
        <taxon>Pseudomonadati</taxon>
        <taxon>Pseudomonadota</taxon>
        <taxon>Alphaproteobacteria</taxon>
        <taxon>Hyphomicrobiales</taxon>
        <taxon>Nitrobacteraceae</taxon>
        <taxon>Bradyrhizobium</taxon>
    </lineage>
</organism>
<comment type="caution">
    <text evidence="4">The sequence shown here is derived from an EMBL/GenBank/DDBJ whole genome shotgun (WGS) entry which is preliminary data.</text>
</comment>
<dbReference type="RefSeq" id="WP_063708186.1">
    <property type="nucleotide sequence ID" value="NZ_LUUB01000114.1"/>
</dbReference>
<dbReference type="SMART" id="SM00116">
    <property type="entry name" value="CBS"/>
    <property type="match status" value="2"/>
</dbReference>
<reference evidence="4 5" key="1">
    <citation type="submission" date="2016-03" db="EMBL/GenBank/DDBJ databases">
        <title>Draft Genome Sequence of the Strain BR 10245 (Bradyrhizobium sp.) isolated from nodules of Centrolobium paraense.</title>
        <authorList>
            <person name="Simoes-Araujo J.L.Sr."/>
            <person name="Barauna A.C."/>
            <person name="Silva K."/>
            <person name="Zilli J.E."/>
        </authorList>
    </citation>
    <scope>NUCLEOTIDE SEQUENCE [LARGE SCALE GENOMIC DNA]</scope>
    <source>
        <strain evidence="4 5">BR 10245</strain>
    </source>
</reference>
<name>A0A176YBI6_9BRAD</name>
<feature type="domain" description="CBS" evidence="3">
    <location>
        <begin position="7"/>
        <end position="65"/>
    </location>
</feature>
<evidence type="ECO:0000313" key="4">
    <source>
        <dbReference type="EMBL" id="OAE99926.1"/>
    </source>
</evidence>
<proteinExistence type="predicted"/>
<protein>
    <submittedName>
        <fullName evidence="4">CBS domain-containing protein</fullName>
    </submittedName>
</protein>
<accession>A0A176YBI6</accession>
<dbReference type="PANTHER" id="PTHR43080">
    <property type="entry name" value="CBS DOMAIN-CONTAINING PROTEIN CBSX3, MITOCHONDRIAL"/>
    <property type="match status" value="1"/>
</dbReference>
<keyword evidence="5" id="KW-1185">Reference proteome</keyword>
<sequence length="156" mass="17578">MRASDIMRTSFATVKPETPLLEALHLLLETNQRGLPVLDDEGALVGIIAEGDFLHRRELGVSYPEGFWLEWLLGKQEGQLARERTRGLRVGAVMSRHPVCVEENATIEAVVKEMDMHQISQVLVLRNRQAVGIVGRIQMLTALESCLREPRQALRE</sequence>
<gene>
    <name evidence="4" type="ORF">AYJ54_32085</name>
</gene>
<dbReference type="STRING" id="1505087.AYJ54_32085"/>
<evidence type="ECO:0000259" key="3">
    <source>
        <dbReference type="PROSITE" id="PS51371"/>
    </source>
</evidence>